<dbReference type="HOGENOM" id="CLU_1587447_0_0_1"/>
<reference evidence="5" key="2">
    <citation type="journal article" date="2018" name="Nat. Microbiol.">
        <title>Leveraging single-cell genomics to expand the fungal tree of life.</title>
        <authorList>
            <person name="Ahrendt S.R."/>
            <person name="Quandt C.A."/>
            <person name="Ciobanu D."/>
            <person name="Clum A."/>
            <person name="Salamov A."/>
            <person name="Andreopoulos B."/>
            <person name="Cheng J.F."/>
            <person name="Woyke T."/>
            <person name="Pelin A."/>
            <person name="Henrissat B."/>
            <person name="Reynolds N.K."/>
            <person name="Benny G.L."/>
            <person name="Smith M.E."/>
            <person name="James T.Y."/>
            <person name="Grigoriev I.V."/>
        </authorList>
    </citation>
    <scope>NUCLEOTIDE SEQUENCE [LARGE SCALE GENOMIC DNA]</scope>
    <source>
        <strain evidence="5">CSF55</strain>
    </source>
</reference>
<evidence type="ECO:0000256" key="1">
    <source>
        <dbReference type="SAM" id="MobiDB-lite"/>
    </source>
</evidence>
<evidence type="ECO:0000313" key="4">
    <source>
        <dbReference type="Proteomes" id="UP000030755"/>
    </source>
</evidence>
<dbReference type="EMBL" id="ML004959">
    <property type="protein sequence ID" value="RKP21398.1"/>
    <property type="molecule type" value="Genomic_DNA"/>
</dbReference>
<dbReference type="AlphaFoldDB" id="A0A075ARN3"/>
<evidence type="ECO:0000313" key="3">
    <source>
        <dbReference type="EMBL" id="RKP21398.1"/>
    </source>
</evidence>
<proteinExistence type="predicted"/>
<dbReference type="EMBL" id="KE561300">
    <property type="protein sequence ID" value="EPZ31172.1"/>
    <property type="molecule type" value="Genomic_DNA"/>
</dbReference>
<dbReference type="OrthoDB" id="5556956at2759"/>
<gene>
    <name evidence="2" type="ORF">O9G_001083</name>
    <name evidence="3" type="ORF">ROZALSC1DRAFT_27198</name>
</gene>
<reference evidence="3" key="3">
    <citation type="submission" date="2018-08" db="EMBL/GenBank/DDBJ databases">
        <title>Leveraging single-cell genomics to expand the Fungal Tree of Life.</title>
        <authorList>
            <consortium name="DOE Joint Genome Institute"/>
            <person name="Ahrendt S.R."/>
            <person name="Quandt C.A."/>
            <person name="Ciobanu D."/>
            <person name="Clum A."/>
            <person name="Salamov A."/>
            <person name="Andreopoulos B."/>
            <person name="Cheng J.-F."/>
            <person name="Woyke T."/>
            <person name="Pelin A."/>
            <person name="Henrissat B."/>
            <person name="Reynolds N."/>
            <person name="Benny G.L."/>
            <person name="Smith M.E."/>
            <person name="James T.Y."/>
            <person name="Grigoriev I.V."/>
        </authorList>
    </citation>
    <scope>NUCLEOTIDE SEQUENCE</scope>
    <source>
        <strain evidence="3">CSF55</strain>
    </source>
</reference>
<dbReference type="Proteomes" id="UP000281549">
    <property type="component" value="Unassembled WGS sequence"/>
</dbReference>
<feature type="region of interest" description="Disordered" evidence="1">
    <location>
        <begin position="95"/>
        <end position="129"/>
    </location>
</feature>
<keyword evidence="4" id="KW-1185">Reference proteome</keyword>
<organism evidence="2 4">
    <name type="scientific">Rozella allomycis (strain CSF55)</name>
    <dbReference type="NCBI Taxonomy" id="988480"/>
    <lineage>
        <taxon>Eukaryota</taxon>
        <taxon>Fungi</taxon>
        <taxon>Fungi incertae sedis</taxon>
        <taxon>Cryptomycota</taxon>
        <taxon>Cryptomycota incertae sedis</taxon>
        <taxon>Rozella</taxon>
    </lineage>
</organism>
<feature type="compositionally biased region" description="Polar residues" evidence="1">
    <location>
        <begin position="102"/>
        <end position="115"/>
    </location>
</feature>
<dbReference type="Proteomes" id="UP000030755">
    <property type="component" value="Unassembled WGS sequence"/>
</dbReference>
<sequence length="168" mass="19604">MAGWSTKSKSKKKVQCGEIIEDPSAEIIARYSKNTLKTQENDSTDSKTAVQNVEFEKKPKIHKLLEEIEEYSMQLKNTKIPHKIRMGMLKKHEERMKRVQEQDPTTRMSLKQLSRQAIDGRSPLSTSRQVAQKFIEKRLEKDYRQRGLKASFGKYKNGVLYLSKEEIK</sequence>
<reference evidence="2 4" key="1">
    <citation type="journal article" date="2013" name="Curr. Biol.">
        <title>Shared signatures of parasitism and phylogenomics unite Cryptomycota and microsporidia.</title>
        <authorList>
            <person name="James T.Y."/>
            <person name="Pelin A."/>
            <person name="Bonen L."/>
            <person name="Ahrendt S."/>
            <person name="Sain D."/>
            <person name="Corradi N."/>
            <person name="Stajich J.E."/>
        </authorList>
    </citation>
    <scope>NUCLEOTIDE SEQUENCE [LARGE SCALE GENOMIC DNA]</scope>
    <source>
        <strain evidence="2 4">CSF55</strain>
        <strain evidence="2 4">CSF55</strain>
    </source>
</reference>
<evidence type="ECO:0000313" key="2">
    <source>
        <dbReference type="EMBL" id="EPZ31172.1"/>
    </source>
</evidence>
<name>A0A075ARN3_ROZAC</name>
<accession>A0A075ARN3</accession>
<evidence type="ECO:0000313" key="5">
    <source>
        <dbReference type="Proteomes" id="UP000281549"/>
    </source>
</evidence>
<protein>
    <submittedName>
        <fullName evidence="2">Uncharacterized protein</fullName>
    </submittedName>
</protein>